<name>A0ABS7G5N0_9BACT</name>
<reference evidence="2 3" key="1">
    <citation type="submission" date="2021-08" db="EMBL/GenBank/DDBJ databases">
        <title>The genome sequence of Chitinophaga sp. B61.</title>
        <authorList>
            <person name="Zhang X."/>
        </authorList>
    </citation>
    <scope>NUCLEOTIDE SEQUENCE [LARGE SCALE GENOMIC DNA]</scope>
    <source>
        <strain evidence="2 3">B61</strain>
    </source>
</reference>
<accession>A0ABS7G5N0</accession>
<dbReference type="InterPro" id="IPR023809">
    <property type="entry name" value="Thiopep_bacteriocin_synth_dom"/>
</dbReference>
<evidence type="ECO:0000313" key="2">
    <source>
        <dbReference type="EMBL" id="MBW8682961.1"/>
    </source>
</evidence>
<protein>
    <submittedName>
        <fullName evidence="2">Thiopeptide-type bacteriocin biosynthesis protein</fullName>
    </submittedName>
</protein>
<comment type="caution">
    <text evidence="2">The sequence shown here is derived from an EMBL/GenBank/DDBJ whole genome shotgun (WGS) entry which is preliminary data.</text>
</comment>
<dbReference type="NCBIfam" id="TIGR03891">
    <property type="entry name" value="thiopep_ocin"/>
    <property type="match status" value="1"/>
</dbReference>
<feature type="domain" description="Thiopeptide-type bacteriocin biosynthesis" evidence="1">
    <location>
        <begin position="5"/>
        <end position="265"/>
    </location>
</feature>
<evidence type="ECO:0000259" key="1">
    <source>
        <dbReference type="Pfam" id="PF14028"/>
    </source>
</evidence>
<sequence length="277" mass="31940">MQYSWLSAHLFYTGDLRLLLQHAVHPFLQQTGHRAFFIRYWEHGQHIRLRLHIPAHTFPAVQSSLISAVKGIAGVEVQFIAYEPEIDRYGNEYSIGWAEDQFVASSRYVIDVLNTTSEWSVSTALLQALKMNMALLYAWDTSPMQQLDTCRLFIRNWLPRLYDRSQPAAAQEQYFTSLLEARFTQYAAVLLPAVHNLWEELHAGTAATPLKQFVACNRQVFCAYATHPFDTHKMQEITGSFLHMGHNRLGVSNLDEAYIMFFTLKCLQHVHARHPLS</sequence>
<gene>
    <name evidence="2" type="ORF">K1Y79_01325</name>
</gene>
<organism evidence="2 3">
    <name type="scientific">Chitinophaga rhizophila</name>
    <dbReference type="NCBI Taxonomy" id="2866212"/>
    <lineage>
        <taxon>Bacteria</taxon>
        <taxon>Pseudomonadati</taxon>
        <taxon>Bacteroidota</taxon>
        <taxon>Chitinophagia</taxon>
        <taxon>Chitinophagales</taxon>
        <taxon>Chitinophagaceae</taxon>
        <taxon>Chitinophaga</taxon>
    </lineage>
</organism>
<dbReference type="Pfam" id="PF14028">
    <property type="entry name" value="Lant_dehydr_C"/>
    <property type="match status" value="1"/>
</dbReference>
<proteinExistence type="predicted"/>
<dbReference type="RefSeq" id="WP_220248194.1">
    <property type="nucleotide sequence ID" value="NZ_JAICCF010000001.1"/>
</dbReference>
<dbReference type="Proteomes" id="UP000812961">
    <property type="component" value="Unassembled WGS sequence"/>
</dbReference>
<dbReference type="EMBL" id="JAICCF010000001">
    <property type="protein sequence ID" value="MBW8682961.1"/>
    <property type="molecule type" value="Genomic_DNA"/>
</dbReference>
<evidence type="ECO:0000313" key="3">
    <source>
        <dbReference type="Proteomes" id="UP000812961"/>
    </source>
</evidence>
<keyword evidence="3" id="KW-1185">Reference proteome</keyword>